<sequence>MDINFSKEDIAFRDEIRDWLANDYPKHVKEKTDSGITISKQDLVDFHKALSKKGWMGYNWPTEYGGTGWSASKLYIFNKELGLAGCPPILPFGVGMVGPVIYTFGNDEQKETFLPDILNFNTWWCQGYSEPGSGSDLASLKTKAVKRNDLDEEYYVVNGAKTWTTLAQNADWIFCLVRTDSSGIKQEGISFLLIDMKSPGIEVKPIITIDGDHEVNTVFFSDVKVPAKNLIGEEGKGWTYAKFLLAHERFGIAAVGSSMRELDRLKKIVNDIDNDDLRKKVGELEVSLSALEITELRLLSELENGGHPGAESSILKIKGTEMQQKISELFVEASGEYALMYPGPHGYGSNDKPAGPDYAANGLSAFLNLRKTSIYGGSNEIQKNILSKFVLGV</sequence>
<dbReference type="AlphaFoldDB" id="A0A520MS25"/>
<dbReference type="SUPFAM" id="SSF47203">
    <property type="entry name" value="Acyl-CoA dehydrogenase C-terminal domain-like"/>
    <property type="match status" value="1"/>
</dbReference>
<dbReference type="InterPro" id="IPR006091">
    <property type="entry name" value="Acyl-CoA_Oxase/DH_mid-dom"/>
</dbReference>
<dbReference type="InterPro" id="IPR052161">
    <property type="entry name" value="Mycobact_Acyl-CoA_DH"/>
</dbReference>
<dbReference type="EMBL" id="SHBG01000029">
    <property type="protein sequence ID" value="RZO24022.1"/>
    <property type="molecule type" value="Genomic_DNA"/>
</dbReference>
<dbReference type="Gene3D" id="1.10.540.10">
    <property type="entry name" value="Acyl-CoA dehydrogenase/oxidase, N-terminal domain"/>
    <property type="match status" value="1"/>
</dbReference>
<evidence type="ECO:0000256" key="2">
    <source>
        <dbReference type="ARBA" id="ARBA00009347"/>
    </source>
</evidence>
<evidence type="ECO:0000259" key="9">
    <source>
        <dbReference type="Pfam" id="PF02771"/>
    </source>
</evidence>
<dbReference type="GO" id="GO:0005886">
    <property type="term" value="C:plasma membrane"/>
    <property type="evidence" value="ECO:0007669"/>
    <property type="project" value="TreeGrafter"/>
</dbReference>
<evidence type="ECO:0000313" key="11">
    <source>
        <dbReference type="Proteomes" id="UP000315498"/>
    </source>
</evidence>
<dbReference type="InterPro" id="IPR013786">
    <property type="entry name" value="AcylCoA_DH/ox_N"/>
</dbReference>
<name>A0A520MS25_9GAMM</name>
<dbReference type="InterPro" id="IPR036250">
    <property type="entry name" value="AcylCo_DH-like_C"/>
</dbReference>
<protein>
    <submittedName>
        <fullName evidence="10">Pimeloyl-CoA dehydrogenase large subunit</fullName>
    </submittedName>
</protein>
<dbReference type="GO" id="GO:0050660">
    <property type="term" value="F:flavin adenine dinucleotide binding"/>
    <property type="evidence" value="ECO:0007669"/>
    <property type="project" value="InterPro"/>
</dbReference>
<evidence type="ECO:0000256" key="4">
    <source>
        <dbReference type="ARBA" id="ARBA00022827"/>
    </source>
</evidence>
<comment type="similarity">
    <text evidence="2 6">Belongs to the acyl-CoA dehydrogenase family.</text>
</comment>
<dbReference type="SUPFAM" id="SSF56645">
    <property type="entry name" value="Acyl-CoA dehydrogenase NM domain-like"/>
    <property type="match status" value="1"/>
</dbReference>
<feature type="domain" description="Acyl-CoA dehydrogenase/oxidase C-terminal" evidence="7">
    <location>
        <begin position="235"/>
        <end position="390"/>
    </location>
</feature>
<dbReference type="InterPro" id="IPR046373">
    <property type="entry name" value="Acyl-CoA_Oxase/DH_mid-dom_sf"/>
</dbReference>
<comment type="cofactor">
    <cofactor evidence="1 6">
        <name>FAD</name>
        <dbReference type="ChEBI" id="CHEBI:57692"/>
    </cofactor>
</comment>
<dbReference type="Pfam" id="PF00441">
    <property type="entry name" value="Acyl-CoA_dh_1"/>
    <property type="match status" value="1"/>
</dbReference>
<dbReference type="PANTHER" id="PTHR43292:SF3">
    <property type="entry name" value="ACYL-COA DEHYDROGENASE FADE29"/>
    <property type="match status" value="1"/>
</dbReference>
<evidence type="ECO:0000256" key="1">
    <source>
        <dbReference type="ARBA" id="ARBA00001974"/>
    </source>
</evidence>
<dbReference type="InterPro" id="IPR009100">
    <property type="entry name" value="AcylCoA_DH/oxidase_NM_dom_sf"/>
</dbReference>
<dbReference type="InterPro" id="IPR009075">
    <property type="entry name" value="AcylCo_DH/oxidase_C"/>
</dbReference>
<evidence type="ECO:0000259" key="7">
    <source>
        <dbReference type="Pfam" id="PF00441"/>
    </source>
</evidence>
<evidence type="ECO:0000256" key="6">
    <source>
        <dbReference type="RuleBase" id="RU362125"/>
    </source>
</evidence>
<dbReference type="InterPro" id="IPR037069">
    <property type="entry name" value="AcylCoA_DH/ox_N_sf"/>
</dbReference>
<keyword evidence="5 6" id="KW-0560">Oxidoreductase</keyword>
<dbReference type="Pfam" id="PF02770">
    <property type="entry name" value="Acyl-CoA_dh_M"/>
    <property type="match status" value="1"/>
</dbReference>
<evidence type="ECO:0000313" key="10">
    <source>
        <dbReference type="EMBL" id="RZO24022.1"/>
    </source>
</evidence>
<dbReference type="GO" id="GO:0016627">
    <property type="term" value="F:oxidoreductase activity, acting on the CH-CH group of donors"/>
    <property type="evidence" value="ECO:0007669"/>
    <property type="project" value="InterPro"/>
</dbReference>
<dbReference type="Pfam" id="PF02771">
    <property type="entry name" value="Acyl-CoA_dh_N"/>
    <property type="match status" value="1"/>
</dbReference>
<gene>
    <name evidence="10" type="ORF">EVA94_03095</name>
</gene>
<organism evidence="10 11">
    <name type="scientific">SAR86 cluster bacterium</name>
    <dbReference type="NCBI Taxonomy" id="2030880"/>
    <lineage>
        <taxon>Bacteria</taxon>
        <taxon>Pseudomonadati</taxon>
        <taxon>Pseudomonadota</taxon>
        <taxon>Gammaproteobacteria</taxon>
        <taxon>SAR86 cluster</taxon>
    </lineage>
</organism>
<evidence type="ECO:0000256" key="5">
    <source>
        <dbReference type="ARBA" id="ARBA00023002"/>
    </source>
</evidence>
<feature type="domain" description="Acyl-CoA oxidase/dehydrogenase middle" evidence="8">
    <location>
        <begin position="125"/>
        <end position="219"/>
    </location>
</feature>
<comment type="caution">
    <text evidence="10">The sequence shown here is derived from an EMBL/GenBank/DDBJ whole genome shotgun (WGS) entry which is preliminary data.</text>
</comment>
<dbReference type="PANTHER" id="PTHR43292">
    <property type="entry name" value="ACYL-COA DEHYDROGENASE"/>
    <property type="match status" value="1"/>
</dbReference>
<keyword evidence="4 6" id="KW-0274">FAD</keyword>
<evidence type="ECO:0000256" key="3">
    <source>
        <dbReference type="ARBA" id="ARBA00022630"/>
    </source>
</evidence>
<dbReference type="Gene3D" id="1.20.140.10">
    <property type="entry name" value="Butyryl-CoA Dehydrogenase, subunit A, domain 3"/>
    <property type="match status" value="1"/>
</dbReference>
<accession>A0A520MS25</accession>
<reference evidence="10 11" key="1">
    <citation type="submission" date="2019-02" db="EMBL/GenBank/DDBJ databases">
        <title>Prokaryotic population dynamics and viral predation in marine succession experiment using metagenomics: the confinement effect.</title>
        <authorList>
            <person name="Haro-Moreno J.M."/>
            <person name="Rodriguez-Valera F."/>
            <person name="Lopez-Perez M."/>
        </authorList>
    </citation>
    <scope>NUCLEOTIDE SEQUENCE [LARGE SCALE GENOMIC DNA]</scope>
    <source>
        <strain evidence="10">MED-G161</strain>
    </source>
</reference>
<keyword evidence="3 6" id="KW-0285">Flavoprotein</keyword>
<evidence type="ECO:0000259" key="8">
    <source>
        <dbReference type="Pfam" id="PF02770"/>
    </source>
</evidence>
<dbReference type="Gene3D" id="2.40.110.10">
    <property type="entry name" value="Butyryl-CoA Dehydrogenase, subunit A, domain 2"/>
    <property type="match status" value="1"/>
</dbReference>
<dbReference type="FunFam" id="2.40.110.10:FF:000011">
    <property type="entry name" value="Acyl-CoA dehydrogenase FadE34"/>
    <property type="match status" value="1"/>
</dbReference>
<feature type="domain" description="Acyl-CoA dehydrogenase/oxidase N-terminal" evidence="9">
    <location>
        <begin position="7"/>
        <end position="119"/>
    </location>
</feature>
<dbReference type="Proteomes" id="UP000315498">
    <property type="component" value="Unassembled WGS sequence"/>
</dbReference>
<proteinExistence type="inferred from homology"/>